<gene>
    <name evidence="1" type="ORF">HZH66_006071</name>
</gene>
<proteinExistence type="predicted"/>
<comment type="caution">
    <text evidence="1">The sequence shown here is derived from an EMBL/GenBank/DDBJ whole genome shotgun (WGS) entry which is preliminary data.</text>
</comment>
<protein>
    <submittedName>
        <fullName evidence="1">Uncharacterized protein</fullName>
    </submittedName>
</protein>
<accession>A0A834K7N3</accession>
<dbReference type="AlphaFoldDB" id="A0A834K7N3"/>
<sequence>MMWILTRNTTSLNSFPSDSHRRFVSSIDERFENLRKAFNNVFRLRLERVQFTFGARENARKVKVTAEHGDHGRQWWAAGRCLEREHRTWLTGSEEELFENRRGWYRC</sequence>
<keyword evidence="2" id="KW-1185">Reference proteome</keyword>
<name>A0A834K7N3_VESVU</name>
<evidence type="ECO:0000313" key="2">
    <source>
        <dbReference type="Proteomes" id="UP000614350"/>
    </source>
</evidence>
<reference evidence="1" key="1">
    <citation type="journal article" date="2020" name="G3 (Bethesda)">
        <title>High-Quality Assemblies for Three Invasive Social Wasps from the &lt;i&gt;Vespula&lt;/i&gt; Genus.</title>
        <authorList>
            <person name="Harrop T.W.R."/>
            <person name="Guhlin J."/>
            <person name="McLaughlin G.M."/>
            <person name="Permina E."/>
            <person name="Stockwell P."/>
            <person name="Gilligan J."/>
            <person name="Le Lec M.F."/>
            <person name="Gruber M.A.M."/>
            <person name="Quinn O."/>
            <person name="Lovegrove M."/>
            <person name="Duncan E.J."/>
            <person name="Remnant E.J."/>
            <person name="Van Eeckhoven J."/>
            <person name="Graham B."/>
            <person name="Knapp R.A."/>
            <person name="Langford K.W."/>
            <person name="Kronenberg Z."/>
            <person name="Press M.O."/>
            <person name="Eacker S.M."/>
            <person name="Wilson-Rankin E.E."/>
            <person name="Purcell J."/>
            <person name="Lester P.J."/>
            <person name="Dearden P.K."/>
        </authorList>
    </citation>
    <scope>NUCLEOTIDE SEQUENCE</scope>
    <source>
        <strain evidence="1">Marl-1</strain>
    </source>
</reference>
<dbReference type="Proteomes" id="UP000614350">
    <property type="component" value="Unassembled WGS sequence"/>
</dbReference>
<evidence type="ECO:0000313" key="1">
    <source>
        <dbReference type="EMBL" id="KAF7400887.1"/>
    </source>
</evidence>
<dbReference type="EMBL" id="JACSEA010000005">
    <property type="protein sequence ID" value="KAF7400887.1"/>
    <property type="molecule type" value="Genomic_DNA"/>
</dbReference>
<organism evidence="1 2">
    <name type="scientific">Vespula vulgaris</name>
    <name type="common">Yellow jacket</name>
    <name type="synonym">Wasp</name>
    <dbReference type="NCBI Taxonomy" id="7454"/>
    <lineage>
        <taxon>Eukaryota</taxon>
        <taxon>Metazoa</taxon>
        <taxon>Ecdysozoa</taxon>
        <taxon>Arthropoda</taxon>
        <taxon>Hexapoda</taxon>
        <taxon>Insecta</taxon>
        <taxon>Pterygota</taxon>
        <taxon>Neoptera</taxon>
        <taxon>Endopterygota</taxon>
        <taxon>Hymenoptera</taxon>
        <taxon>Apocrita</taxon>
        <taxon>Aculeata</taxon>
        <taxon>Vespoidea</taxon>
        <taxon>Vespidae</taxon>
        <taxon>Vespinae</taxon>
        <taxon>Vespula</taxon>
    </lineage>
</organism>